<keyword evidence="3" id="KW-0493">Microtubule</keyword>
<evidence type="ECO:0000259" key="13">
    <source>
        <dbReference type="Pfam" id="PF08393"/>
    </source>
</evidence>
<evidence type="ECO:0000259" key="14">
    <source>
        <dbReference type="Pfam" id="PF25007"/>
    </source>
</evidence>
<feature type="domain" description="Dynein heavy chain tail" evidence="12">
    <location>
        <begin position="174"/>
        <end position="334"/>
    </location>
</feature>
<dbReference type="InterPro" id="IPR042228">
    <property type="entry name" value="Dynein_linker_3"/>
</dbReference>
<feature type="domain" description="Dynein axonemal heavy chain 2/5/8 coiled-coil" evidence="14">
    <location>
        <begin position="800"/>
        <end position="917"/>
    </location>
</feature>
<dbReference type="Gene3D" id="1.10.287.2620">
    <property type="match status" value="1"/>
</dbReference>
<dbReference type="GO" id="GO:0030286">
    <property type="term" value="C:dynein complex"/>
    <property type="evidence" value="ECO:0007669"/>
    <property type="project" value="UniProtKB-KW"/>
</dbReference>
<keyword evidence="11" id="KW-0966">Cell projection</keyword>
<dbReference type="FunFam" id="1.10.287.2620:FF:000002">
    <property type="entry name" value="Dynein heavy chain 2, axonemal"/>
    <property type="match status" value="1"/>
</dbReference>
<dbReference type="InParanoid" id="A0A7F5RH46"/>
<evidence type="ECO:0000256" key="4">
    <source>
        <dbReference type="ARBA" id="ARBA00022741"/>
    </source>
</evidence>
<dbReference type="InterPro" id="IPR042222">
    <property type="entry name" value="Dynein_2_N"/>
</dbReference>
<evidence type="ECO:0000256" key="5">
    <source>
        <dbReference type="ARBA" id="ARBA00022840"/>
    </source>
</evidence>
<dbReference type="Pfam" id="PF08393">
    <property type="entry name" value="DHC_N2"/>
    <property type="match status" value="1"/>
</dbReference>
<dbReference type="InterPro" id="IPR026983">
    <property type="entry name" value="DHC"/>
</dbReference>
<dbReference type="RefSeq" id="XP_025835309.1">
    <property type="nucleotide sequence ID" value="XM_025979524.1"/>
</dbReference>
<keyword evidence="9" id="KW-0505">Motor protein</keyword>
<gene>
    <name evidence="16" type="primary">LOC108743005</name>
</gene>
<dbReference type="GO" id="GO:0007018">
    <property type="term" value="P:microtubule-based movement"/>
    <property type="evidence" value="ECO:0007669"/>
    <property type="project" value="InterPro"/>
</dbReference>
<dbReference type="FunFam" id="1.20.140.100:FF:000006">
    <property type="entry name" value="dynein heavy chain 2, axonemal"/>
    <property type="match status" value="1"/>
</dbReference>
<dbReference type="GO" id="GO:0051959">
    <property type="term" value="F:dynein light intermediate chain binding"/>
    <property type="evidence" value="ECO:0007669"/>
    <property type="project" value="InterPro"/>
</dbReference>
<dbReference type="KEGG" id="apln:108743005"/>
<sequence length="1452" mass="170511">MTEEKIVIPASVRRRNDSLFSSDSEDAEKTVRIIIPDDEEKEKQVEYSPEEIDKLVSFIMKMTTLYDLRDDDWTEANKEVIKNFFYYVSNMTLTVCFDEHNLLCSLNYPECIFDDLMFFYRDPGEIFQVDTFHDKIHFGTVDYKVEGSILRHIELFYLPIFLKQESWPDSILFRQSVSTIHSHLSSEPWKLNRGHIFNQVDTFIQRCKDMIEVCLAMKDIGRYHEIKVIEERMFGGSKGDEFAGWCTRIELMFQEAFTDLVEVENKITDVNDTSWYDDITKFRTRLKSIDVVIENLVKAVSAEVTHVEEGLEYLASLYYYSKRPLLTHVFNAYIEMAFDDAYWLPHCKYREETFNLYDKCLNLIDEATLNLYRKWVDTIGEDVMERLNRPLLCKSVTRPGLLECNIDRSILPMIRECKIFESLKFEIPANAKFIIDKADSLRNTYECVLQVVLDYNAILSALADEERILFKQLIGTVEKRIQPGLMGLTWSVDEIEDYVAECGAYTAELQDFVDDYKTCNMQIVIICERVCALTIISLTHDSAFTIYELVEEMDRLTRDALTTLIEFYQEIIRYLIVVYEGFENIITLMASHWIKYIMNFDFLLEEAVRICVRNSMQYMYQQLHGDGTVGPNPLLKLEANLRHNRINFEPSLAQVDYVVSDILPGFTRALKGLPRIVDKFNVSDTPVRPFADVIANDGECKRLQELMNNEVQVNVQQMQNYLSIWEPFRDMWEVDKDRFIERYEKENPNAAQFDANIGRYTEVANNVQIQETISNVHFIVVNSTELKKSIVEHCFLWQEKLCKLLHDMTVEKIDAIYDYVELYSELVMKRPETLDDLGVAEVLQARLRMEVPLQEAQFPLIFDQLITLDKYKVEVSDVVRNRAKGISVLWSSYLEILDDAEKMLGYAKEDFKTELLKEAEDLQKDRVQLLEVFLETGPFSSSINPKDALKYLSGIRAQLKLIREREDRLRRDLGIFDISLPESIELKRLEQEDFKTELLKEAEDLQKDRVQLLEVFLETGPFSSSINPKDALKYLSGIRAQLKLIREREDRLRRDLGIFDISLPESIELKRLEQELATLEYVWDLADEWETAWESYKSGGFWTIQTTEMEDKAQTLFRKLNRLSRELKDKGWDIVFVTRDKVDAFRRVLPLIGDLKNPAMRSRHWDRVRKTVGKDFDENSSDFNLEAIIAMEFQNYAEDINEISNAATMELQIERGLEAIALIWKTMTIEMVPHERKGLYRIKSVDECFQILEENMTQLSTMKSTRFVEPFAREVDYWERALSYIMEVCECALLVQRQWLYLENIFSGEDIRKQLPLEADRFDMITSEWTDTTIVLAETRTILEAVHYKPPPYLLDKLNKMNDKLELIQRALEQYLETKRHIFPRFYFISNDDMLEILGNSKKPELVQPHLKKLFDNLNKLKTQKGREALFSHMLYYILVVDDVQKNMGVAQ</sequence>
<evidence type="ECO:0000256" key="9">
    <source>
        <dbReference type="ARBA" id="ARBA00023175"/>
    </source>
</evidence>
<dbReference type="InterPro" id="IPR056759">
    <property type="entry name" value="DYH2-5-8_CC"/>
</dbReference>
<dbReference type="InterPro" id="IPR013594">
    <property type="entry name" value="Dynein_heavy_tail"/>
</dbReference>
<dbReference type="OrthoDB" id="10251809at2759"/>
<evidence type="ECO:0000256" key="2">
    <source>
        <dbReference type="ARBA" id="ARBA00022490"/>
    </source>
</evidence>
<keyword evidence="2" id="KW-0963">Cytoplasm</keyword>
<dbReference type="PANTHER" id="PTHR45703">
    <property type="entry name" value="DYNEIN HEAVY CHAIN"/>
    <property type="match status" value="1"/>
</dbReference>
<dbReference type="InterPro" id="IPR013602">
    <property type="entry name" value="Dynein_heavy_linker"/>
</dbReference>
<proteinExistence type="predicted"/>
<comment type="subcellular location">
    <subcellularLocation>
        <location evidence="1">Cytoplasm</location>
        <location evidence="1">Cytoskeleton</location>
        <location evidence="1">Cilium axoneme</location>
    </subcellularLocation>
</comment>
<evidence type="ECO:0000256" key="7">
    <source>
        <dbReference type="ARBA" id="ARBA00023054"/>
    </source>
</evidence>
<accession>A0A7F5RH46</accession>
<organism evidence="15 16">
    <name type="scientific">Agrilus planipennis</name>
    <name type="common">Emerald ash borer</name>
    <name type="synonym">Agrilus marcopoli</name>
    <dbReference type="NCBI Taxonomy" id="224129"/>
    <lineage>
        <taxon>Eukaryota</taxon>
        <taxon>Metazoa</taxon>
        <taxon>Ecdysozoa</taxon>
        <taxon>Arthropoda</taxon>
        <taxon>Hexapoda</taxon>
        <taxon>Insecta</taxon>
        <taxon>Pterygota</taxon>
        <taxon>Neoptera</taxon>
        <taxon>Endopterygota</taxon>
        <taxon>Coleoptera</taxon>
        <taxon>Polyphaga</taxon>
        <taxon>Elateriformia</taxon>
        <taxon>Buprestoidea</taxon>
        <taxon>Buprestidae</taxon>
        <taxon>Agrilinae</taxon>
        <taxon>Agrilus</taxon>
    </lineage>
</organism>
<evidence type="ECO:0000256" key="6">
    <source>
        <dbReference type="ARBA" id="ARBA00023017"/>
    </source>
</evidence>
<dbReference type="GO" id="GO:0005524">
    <property type="term" value="F:ATP binding"/>
    <property type="evidence" value="ECO:0007669"/>
    <property type="project" value="UniProtKB-KW"/>
</dbReference>
<keyword evidence="7" id="KW-0175">Coiled coil</keyword>
<dbReference type="GO" id="GO:0005930">
    <property type="term" value="C:axoneme"/>
    <property type="evidence" value="ECO:0007669"/>
    <property type="project" value="UniProtKB-SubCell"/>
</dbReference>
<keyword evidence="15" id="KW-1185">Reference proteome</keyword>
<dbReference type="GO" id="GO:0005874">
    <property type="term" value="C:microtubule"/>
    <property type="evidence" value="ECO:0007669"/>
    <property type="project" value="UniProtKB-KW"/>
</dbReference>
<feature type="domain" description="Dynein heavy chain linker" evidence="13">
    <location>
        <begin position="1069"/>
        <end position="1427"/>
    </location>
</feature>
<evidence type="ECO:0000256" key="1">
    <source>
        <dbReference type="ARBA" id="ARBA00004430"/>
    </source>
</evidence>
<keyword evidence="5" id="KW-0067">ATP-binding</keyword>
<dbReference type="Pfam" id="PF25007">
    <property type="entry name" value="DYH2-5-8_CC"/>
    <property type="match status" value="1"/>
</dbReference>
<evidence type="ECO:0000256" key="3">
    <source>
        <dbReference type="ARBA" id="ARBA00022701"/>
    </source>
</evidence>
<evidence type="ECO:0000313" key="16">
    <source>
        <dbReference type="RefSeq" id="XP_025835309.1"/>
    </source>
</evidence>
<dbReference type="Gene3D" id="1.20.140.100">
    <property type="entry name" value="Dynein heavy chain, N-terminal domain 2"/>
    <property type="match status" value="1"/>
</dbReference>
<evidence type="ECO:0000256" key="11">
    <source>
        <dbReference type="ARBA" id="ARBA00023273"/>
    </source>
</evidence>
<name>A0A7F5RH46_AGRPL</name>
<dbReference type="Pfam" id="PF08385">
    <property type="entry name" value="DHC_N1"/>
    <property type="match status" value="2"/>
</dbReference>
<evidence type="ECO:0000256" key="10">
    <source>
        <dbReference type="ARBA" id="ARBA00023212"/>
    </source>
</evidence>
<keyword evidence="8" id="KW-0969">Cilium</keyword>
<dbReference type="GeneID" id="108743005"/>
<keyword evidence="6" id="KW-0243">Dynein</keyword>
<keyword evidence="4" id="KW-0547">Nucleotide-binding</keyword>
<evidence type="ECO:0000313" key="15">
    <source>
        <dbReference type="Proteomes" id="UP000192223"/>
    </source>
</evidence>
<evidence type="ECO:0000259" key="12">
    <source>
        <dbReference type="Pfam" id="PF08385"/>
    </source>
</evidence>
<protein>
    <submittedName>
        <fullName evidence="16">Dynein heavy chain 2, axonemal-like</fullName>
    </submittedName>
</protein>
<keyword evidence="10" id="KW-0206">Cytoskeleton</keyword>
<evidence type="ECO:0000256" key="8">
    <source>
        <dbReference type="ARBA" id="ARBA00023069"/>
    </source>
</evidence>
<dbReference type="Gene3D" id="3.20.180.20">
    <property type="entry name" value="Dynein heavy chain, N-terminal domain 2"/>
    <property type="match status" value="1"/>
</dbReference>
<dbReference type="PANTHER" id="PTHR45703:SF32">
    <property type="entry name" value="DYNEINS HEAVY CHAIN"/>
    <property type="match status" value="1"/>
</dbReference>
<feature type="domain" description="Dynein heavy chain tail" evidence="12">
    <location>
        <begin position="348"/>
        <end position="498"/>
    </location>
</feature>
<dbReference type="Proteomes" id="UP000192223">
    <property type="component" value="Unplaced"/>
</dbReference>
<reference evidence="16" key="1">
    <citation type="submission" date="2025-08" db="UniProtKB">
        <authorList>
            <consortium name="RefSeq"/>
        </authorList>
    </citation>
    <scope>IDENTIFICATION</scope>
    <source>
        <tissue evidence="16">Entire body</tissue>
    </source>
</reference>
<dbReference type="GO" id="GO:0045505">
    <property type="term" value="F:dynein intermediate chain binding"/>
    <property type="evidence" value="ECO:0007669"/>
    <property type="project" value="InterPro"/>
</dbReference>